<keyword evidence="1" id="KW-0805">Transcription regulation</keyword>
<evidence type="ECO:0000256" key="2">
    <source>
        <dbReference type="ARBA" id="ARBA00023125"/>
    </source>
</evidence>
<dbReference type="PROSITE" id="PS50977">
    <property type="entry name" value="HTH_TETR_2"/>
    <property type="match status" value="1"/>
</dbReference>
<dbReference type="PRINTS" id="PR00455">
    <property type="entry name" value="HTHTETR"/>
</dbReference>
<dbReference type="EMBL" id="CP053564">
    <property type="protein sequence ID" value="QJY47494.1"/>
    <property type="molecule type" value="Genomic_DNA"/>
</dbReference>
<dbReference type="Proteomes" id="UP000505377">
    <property type="component" value="Chromosome"/>
</dbReference>
<evidence type="ECO:0000259" key="6">
    <source>
        <dbReference type="PROSITE" id="PS50977"/>
    </source>
</evidence>
<evidence type="ECO:0000313" key="8">
    <source>
        <dbReference type="Proteomes" id="UP000505377"/>
    </source>
</evidence>
<proteinExistence type="predicted"/>
<evidence type="ECO:0000256" key="3">
    <source>
        <dbReference type="ARBA" id="ARBA00023163"/>
    </source>
</evidence>
<sequence length="247" mass="26988">MVRGVHKLASEVPVAQQDASPAAEDAAAAVKQPVRRGKNVRGLRTRQELLDAALSCFSEYGYARTRISDIVFRAGVSQGNFYRHFESKNEIFLESLRPSLDELTASTGRSVVGSGVDLDTMVVLATSYLTSYTRNRHILRVMREAAASSAEEGFTQLWLQQRAGYVERTGRWLRRLHQQGVIAETDFDLLADVLGSTIEQTAYVHIGLAPEAPRPERIHALAAVVGAVWHRALPLVDGAHAGPVSAG</sequence>
<accession>A0A6M6JHH4</accession>
<dbReference type="GO" id="GO:0003700">
    <property type="term" value="F:DNA-binding transcription factor activity"/>
    <property type="evidence" value="ECO:0007669"/>
    <property type="project" value="TreeGrafter"/>
</dbReference>
<reference evidence="7 8" key="1">
    <citation type="submission" date="2020-05" db="EMBL/GenBank/DDBJ databases">
        <authorList>
            <person name="Mo P."/>
        </authorList>
    </citation>
    <scope>NUCLEOTIDE SEQUENCE [LARGE SCALE GENOMIC DNA]</scope>
    <source>
        <strain evidence="7 8">Gen01</strain>
    </source>
</reference>
<protein>
    <submittedName>
        <fullName evidence="7">TetR/AcrR family transcriptional regulator</fullName>
    </submittedName>
</protein>
<dbReference type="PANTHER" id="PTHR30055:SF234">
    <property type="entry name" value="HTH-TYPE TRANSCRIPTIONAL REGULATOR BETI"/>
    <property type="match status" value="1"/>
</dbReference>
<dbReference type="GO" id="GO:0000976">
    <property type="term" value="F:transcription cis-regulatory region binding"/>
    <property type="evidence" value="ECO:0007669"/>
    <property type="project" value="TreeGrafter"/>
</dbReference>
<evidence type="ECO:0000256" key="1">
    <source>
        <dbReference type="ARBA" id="ARBA00023015"/>
    </source>
</evidence>
<name>A0A6M6JHH4_9PSEU</name>
<dbReference type="InterPro" id="IPR001647">
    <property type="entry name" value="HTH_TetR"/>
</dbReference>
<dbReference type="InterPro" id="IPR050109">
    <property type="entry name" value="HTH-type_TetR-like_transc_reg"/>
</dbReference>
<evidence type="ECO:0000256" key="5">
    <source>
        <dbReference type="SAM" id="MobiDB-lite"/>
    </source>
</evidence>
<dbReference type="SUPFAM" id="SSF48498">
    <property type="entry name" value="Tetracyclin repressor-like, C-terminal domain"/>
    <property type="match status" value="1"/>
</dbReference>
<dbReference type="InterPro" id="IPR009057">
    <property type="entry name" value="Homeodomain-like_sf"/>
</dbReference>
<organism evidence="7 8">
    <name type="scientific">Pseudonocardia broussonetiae</name>
    <dbReference type="NCBI Taxonomy" id="2736640"/>
    <lineage>
        <taxon>Bacteria</taxon>
        <taxon>Bacillati</taxon>
        <taxon>Actinomycetota</taxon>
        <taxon>Actinomycetes</taxon>
        <taxon>Pseudonocardiales</taxon>
        <taxon>Pseudonocardiaceae</taxon>
        <taxon>Pseudonocardia</taxon>
    </lineage>
</organism>
<feature type="region of interest" description="Disordered" evidence="5">
    <location>
        <begin position="1"/>
        <end position="20"/>
    </location>
</feature>
<evidence type="ECO:0000313" key="7">
    <source>
        <dbReference type="EMBL" id="QJY47494.1"/>
    </source>
</evidence>
<keyword evidence="8" id="KW-1185">Reference proteome</keyword>
<gene>
    <name evidence="7" type="ORF">HOP40_18125</name>
</gene>
<dbReference type="AlphaFoldDB" id="A0A6M6JHH4"/>
<keyword evidence="2 4" id="KW-0238">DNA-binding</keyword>
<dbReference type="Pfam" id="PF00440">
    <property type="entry name" value="TetR_N"/>
    <property type="match status" value="1"/>
</dbReference>
<feature type="DNA-binding region" description="H-T-H motif" evidence="4">
    <location>
        <begin position="66"/>
        <end position="85"/>
    </location>
</feature>
<dbReference type="KEGG" id="pbro:HOP40_18125"/>
<keyword evidence="3" id="KW-0804">Transcription</keyword>
<dbReference type="Gene3D" id="1.10.10.60">
    <property type="entry name" value="Homeodomain-like"/>
    <property type="match status" value="1"/>
</dbReference>
<feature type="domain" description="HTH tetR-type" evidence="6">
    <location>
        <begin position="43"/>
        <end position="103"/>
    </location>
</feature>
<dbReference type="InterPro" id="IPR036271">
    <property type="entry name" value="Tet_transcr_reg_TetR-rel_C_sf"/>
</dbReference>
<dbReference type="SUPFAM" id="SSF46689">
    <property type="entry name" value="Homeodomain-like"/>
    <property type="match status" value="1"/>
</dbReference>
<dbReference type="PANTHER" id="PTHR30055">
    <property type="entry name" value="HTH-TYPE TRANSCRIPTIONAL REGULATOR RUTR"/>
    <property type="match status" value="1"/>
</dbReference>
<dbReference type="Gene3D" id="1.10.357.10">
    <property type="entry name" value="Tetracycline Repressor, domain 2"/>
    <property type="match status" value="1"/>
</dbReference>
<evidence type="ECO:0000256" key="4">
    <source>
        <dbReference type="PROSITE-ProRule" id="PRU00335"/>
    </source>
</evidence>